<accession>A0ABS7YQW9</accession>
<organism evidence="1 2">
    <name type="scientific">Vibrio tritonius</name>
    <dbReference type="NCBI Taxonomy" id="1435069"/>
    <lineage>
        <taxon>Bacteria</taxon>
        <taxon>Pseudomonadati</taxon>
        <taxon>Pseudomonadota</taxon>
        <taxon>Gammaproteobacteria</taxon>
        <taxon>Vibrionales</taxon>
        <taxon>Vibrionaceae</taxon>
        <taxon>Vibrio</taxon>
    </lineage>
</organism>
<protein>
    <submittedName>
        <fullName evidence="1">DUF1289 domain-containing protein</fullName>
    </submittedName>
</protein>
<dbReference type="EMBL" id="JAIWIU010000150">
    <property type="protein sequence ID" value="MCA2018089.1"/>
    <property type="molecule type" value="Genomic_DNA"/>
</dbReference>
<gene>
    <name evidence="1" type="ORF">LDJ79_18365</name>
</gene>
<dbReference type="RefSeq" id="WP_225251635.1">
    <property type="nucleotide sequence ID" value="NZ_JAIWIU010000150.1"/>
</dbReference>
<evidence type="ECO:0000313" key="2">
    <source>
        <dbReference type="Proteomes" id="UP001199044"/>
    </source>
</evidence>
<keyword evidence="2" id="KW-1185">Reference proteome</keyword>
<comment type="caution">
    <text evidence="1">The sequence shown here is derived from an EMBL/GenBank/DDBJ whole genome shotgun (WGS) entry which is preliminary data.</text>
</comment>
<name>A0ABS7YQW9_9VIBR</name>
<reference evidence="2" key="1">
    <citation type="submission" date="2023-07" db="EMBL/GenBank/DDBJ databases">
        <title>Molecular identification of indigenous halophilic bacteria isolated from red sea cost, biodegradation of synthetic dyes and assessment of degraded metabolite toxicity.</title>
        <authorList>
            <person name="Chaieb K."/>
            <person name="Altayb H.N."/>
        </authorList>
    </citation>
    <scope>NUCLEOTIDE SEQUENCE [LARGE SCALE GENOMIC DNA]</scope>
    <source>
        <strain evidence="2">K20</strain>
    </source>
</reference>
<sequence length="62" mass="7278">MKKNKSPCIDMCDFSHTKGWCLGCARTREECKNWKSLKPYALNILQKDLQKRMAQIQTESNK</sequence>
<dbReference type="Proteomes" id="UP001199044">
    <property type="component" value="Unassembled WGS sequence"/>
</dbReference>
<evidence type="ECO:0000313" key="1">
    <source>
        <dbReference type="EMBL" id="MCA2018089.1"/>
    </source>
</evidence>
<dbReference type="InterPro" id="IPR010710">
    <property type="entry name" value="DUF1289"/>
</dbReference>
<proteinExistence type="predicted"/>
<dbReference type="Pfam" id="PF06945">
    <property type="entry name" value="DUF1289"/>
    <property type="match status" value="1"/>
</dbReference>